<evidence type="ECO:0000313" key="1">
    <source>
        <dbReference type="EnsemblMetazoa" id="AAEL014363-PB"/>
    </source>
</evidence>
<dbReference type="AlphaFoldDB" id="A0A6I8TG47"/>
<proteinExistence type="predicted"/>
<dbReference type="EnsemblMetazoa" id="AAEL014363-RB">
    <property type="protein sequence ID" value="AAEL014363-PB"/>
    <property type="gene ID" value="AAEL014363"/>
</dbReference>
<evidence type="ECO:0000313" key="2">
    <source>
        <dbReference type="Proteomes" id="UP000008820"/>
    </source>
</evidence>
<name>A0A6I8TG47_AEDAE</name>
<protein>
    <submittedName>
        <fullName evidence="1">Uncharacterized protein</fullName>
    </submittedName>
</protein>
<reference evidence="1 2" key="1">
    <citation type="submission" date="2017-06" db="EMBL/GenBank/DDBJ databases">
        <title>Aedes aegypti genome working group (AGWG) sequencing and assembly.</title>
        <authorList>
            <consortium name="Aedes aegypti Genome Working Group (AGWG)"/>
            <person name="Matthews B.J."/>
        </authorList>
    </citation>
    <scope>NUCLEOTIDE SEQUENCE [LARGE SCALE GENOMIC DNA]</scope>
    <source>
        <strain evidence="1 2">LVP_AGWG</strain>
    </source>
</reference>
<dbReference type="SUPFAM" id="SSF81296">
    <property type="entry name" value="E set domains"/>
    <property type="match status" value="1"/>
</dbReference>
<dbReference type="InParanoid" id="A0A6I8TG47"/>
<sequence>MRDLSCDITFPYNWNREFYCGERVHISVELRCAKVIVVKGVELSVSCRNTDCDSDDQYKRYINDPDEENDCEEVRKSVTDFKTDIDLLGNYADQPVRFKTGTHIFNLNCWLPERISDHQNCEEHEQLCLNVSVRVRKTAKNEQDFSYDVNHTKEKRQTSFTWPGYYGSIGNYSNVAIDISSFHVSNVEKANNRYSREEDFDDSIFENWLGCIPMQGELSDGECSEADDC</sequence>
<organism evidence="1 2">
    <name type="scientific">Aedes aegypti</name>
    <name type="common">Yellowfever mosquito</name>
    <name type="synonym">Culex aegypti</name>
    <dbReference type="NCBI Taxonomy" id="7159"/>
    <lineage>
        <taxon>Eukaryota</taxon>
        <taxon>Metazoa</taxon>
        <taxon>Ecdysozoa</taxon>
        <taxon>Arthropoda</taxon>
        <taxon>Hexapoda</taxon>
        <taxon>Insecta</taxon>
        <taxon>Pterygota</taxon>
        <taxon>Neoptera</taxon>
        <taxon>Endopterygota</taxon>
        <taxon>Diptera</taxon>
        <taxon>Nematocera</taxon>
        <taxon>Culicoidea</taxon>
        <taxon>Culicidae</taxon>
        <taxon>Culicinae</taxon>
        <taxon>Aedini</taxon>
        <taxon>Aedes</taxon>
        <taxon>Stegomyia</taxon>
    </lineage>
</organism>
<keyword evidence="2" id="KW-1185">Reference proteome</keyword>
<dbReference type="Proteomes" id="UP000008820">
    <property type="component" value="Chromosome 3"/>
</dbReference>
<reference evidence="1" key="2">
    <citation type="submission" date="2020-05" db="UniProtKB">
        <authorList>
            <consortium name="EnsemblMetazoa"/>
        </authorList>
    </citation>
    <scope>IDENTIFICATION</scope>
    <source>
        <strain evidence="1">LVP_AGWG</strain>
    </source>
</reference>
<gene>
    <name evidence="1" type="primary">5564267</name>
</gene>
<accession>A0A6I8TG47</accession>
<dbReference type="InterPro" id="IPR014756">
    <property type="entry name" value="Ig_E-set"/>
</dbReference>
<dbReference type="OrthoDB" id="7761054at2759"/>